<proteinExistence type="predicted"/>
<dbReference type="InterPro" id="IPR052413">
    <property type="entry name" value="SUR7_domain"/>
</dbReference>
<dbReference type="PANTHER" id="PTHR28019:SF3">
    <property type="entry name" value="INTEGRAL MEMBRANE PROTEIN (AFU_ORTHOLOGUE AFUA_6G07470)"/>
    <property type="match status" value="1"/>
</dbReference>
<dbReference type="GO" id="GO:0031505">
    <property type="term" value="P:fungal-type cell wall organization"/>
    <property type="evidence" value="ECO:0007669"/>
    <property type="project" value="TreeGrafter"/>
</dbReference>
<sequence>MAAGHLNFAPCSASTYSFFLFNPRTPLPLQSCPQPQSSHIYPPPALLVPNHTTISRARPTASHISNPPPSLTHFITRDQPPTSAFSPSHPSLNPSKACPTSPAQPAPSPLLLTLATLISLLLAALPGTPSPTPPALYFLRLNTSDIHLNATQISRLPLPAAVAVALSTALGETPTATQALNLSDWYTIHLWNYCSGPANTTTPTACSPPQAFFWFDPLTAWNLDSTAGVNASAIFPTLALDSYRVAARWMVVAYGVGFVGTALELLVGVAAVWSRVGALAAAVVGGWRRWGWWGLR</sequence>
<comment type="caution">
    <text evidence="2">The sequence shown here is derived from an EMBL/GenBank/DDBJ whole genome shotgun (WGS) entry which is preliminary data.</text>
</comment>
<dbReference type="InterPro" id="IPR009571">
    <property type="entry name" value="SUR7/Rim9-like_fungi"/>
</dbReference>
<gene>
    <name evidence="2" type="ORF">FRX48_05860</name>
</gene>
<evidence type="ECO:0000313" key="3">
    <source>
        <dbReference type="Proteomes" id="UP000324767"/>
    </source>
</evidence>
<feature type="region of interest" description="Disordered" evidence="1">
    <location>
        <begin position="57"/>
        <end position="104"/>
    </location>
</feature>
<dbReference type="OrthoDB" id="4480814at2759"/>
<evidence type="ECO:0000256" key="1">
    <source>
        <dbReference type="SAM" id="MobiDB-lite"/>
    </source>
</evidence>
<dbReference type="AlphaFoldDB" id="A0A5M8PLZ3"/>
<dbReference type="GO" id="GO:0005886">
    <property type="term" value="C:plasma membrane"/>
    <property type="evidence" value="ECO:0007669"/>
    <property type="project" value="InterPro"/>
</dbReference>
<dbReference type="PANTHER" id="PTHR28019">
    <property type="entry name" value="CELL MEMBRANE PROTEIN YLR413W-RELATED"/>
    <property type="match status" value="1"/>
</dbReference>
<feature type="compositionally biased region" description="Polar residues" evidence="1">
    <location>
        <begin position="79"/>
        <end position="94"/>
    </location>
</feature>
<evidence type="ECO:0000313" key="2">
    <source>
        <dbReference type="EMBL" id="KAA6410439.1"/>
    </source>
</evidence>
<evidence type="ECO:0008006" key="4">
    <source>
        <dbReference type="Google" id="ProtNLM"/>
    </source>
</evidence>
<dbReference type="GO" id="GO:0051285">
    <property type="term" value="C:cell cortex of cell tip"/>
    <property type="evidence" value="ECO:0007669"/>
    <property type="project" value="TreeGrafter"/>
</dbReference>
<reference evidence="2 3" key="1">
    <citation type="submission" date="2019-09" db="EMBL/GenBank/DDBJ databases">
        <title>The hologenome of the rock-dwelling lichen Lasallia pustulata.</title>
        <authorList>
            <person name="Greshake Tzovaras B."/>
            <person name="Segers F."/>
            <person name="Bicker A."/>
            <person name="Dal Grande F."/>
            <person name="Otte J."/>
            <person name="Hankeln T."/>
            <person name="Schmitt I."/>
            <person name="Ebersberger I."/>
        </authorList>
    </citation>
    <scope>NUCLEOTIDE SEQUENCE [LARGE SCALE GENOMIC DNA]</scope>
    <source>
        <strain evidence="2">A1-1</strain>
    </source>
</reference>
<organism evidence="2 3">
    <name type="scientific">Lasallia pustulata</name>
    <dbReference type="NCBI Taxonomy" id="136370"/>
    <lineage>
        <taxon>Eukaryota</taxon>
        <taxon>Fungi</taxon>
        <taxon>Dikarya</taxon>
        <taxon>Ascomycota</taxon>
        <taxon>Pezizomycotina</taxon>
        <taxon>Lecanoromycetes</taxon>
        <taxon>OSLEUM clade</taxon>
        <taxon>Umbilicariomycetidae</taxon>
        <taxon>Umbilicariales</taxon>
        <taxon>Umbilicariaceae</taxon>
        <taxon>Lasallia</taxon>
    </lineage>
</organism>
<dbReference type="Proteomes" id="UP000324767">
    <property type="component" value="Unassembled WGS sequence"/>
</dbReference>
<protein>
    <recommendedName>
        <fullName evidence="4">Integral membrane</fullName>
    </recommendedName>
</protein>
<accession>A0A5M8PLZ3</accession>
<dbReference type="EMBL" id="VXIT01000009">
    <property type="protein sequence ID" value="KAA6410439.1"/>
    <property type="molecule type" value="Genomic_DNA"/>
</dbReference>
<name>A0A5M8PLZ3_9LECA</name>
<dbReference type="Pfam" id="PF06687">
    <property type="entry name" value="SUR7"/>
    <property type="match status" value="1"/>
</dbReference>